<dbReference type="GO" id="GO:0016618">
    <property type="term" value="F:hydroxypyruvate reductase [NAD(P)H] activity"/>
    <property type="evidence" value="ECO:0007669"/>
    <property type="project" value="TreeGrafter"/>
</dbReference>
<feature type="domain" description="D-isomer specific 2-hydroxyacid dehydrogenase catalytic" evidence="5">
    <location>
        <begin position="35"/>
        <end position="294"/>
    </location>
</feature>
<evidence type="ECO:0000256" key="3">
    <source>
        <dbReference type="ARBA" id="ARBA00023027"/>
    </source>
</evidence>
<dbReference type="EMBL" id="LDTF01000055">
    <property type="protein sequence ID" value="KTT97738.1"/>
    <property type="molecule type" value="Genomic_DNA"/>
</dbReference>
<dbReference type="Pfam" id="PF02826">
    <property type="entry name" value="2-Hacid_dh_C"/>
    <property type="match status" value="1"/>
</dbReference>
<dbReference type="InterPro" id="IPR006140">
    <property type="entry name" value="D-isomer_DH_NAD-bd"/>
</dbReference>
<dbReference type="InterPro" id="IPR006139">
    <property type="entry name" value="D-isomer_2_OHA_DH_cat_dom"/>
</dbReference>
<dbReference type="RefSeq" id="WP_058745735.1">
    <property type="nucleotide sequence ID" value="NZ_LDTF01000055.1"/>
</dbReference>
<dbReference type="FunFam" id="3.40.50.720:FF:000213">
    <property type="entry name" value="Putative 2-hydroxyacid dehydrogenase"/>
    <property type="match status" value="1"/>
</dbReference>
<dbReference type="AlphaFoldDB" id="A0A147IQU8"/>
<dbReference type="Pfam" id="PF00389">
    <property type="entry name" value="2-Hacid_dh"/>
    <property type="match status" value="1"/>
</dbReference>
<evidence type="ECO:0000259" key="5">
    <source>
        <dbReference type="Pfam" id="PF00389"/>
    </source>
</evidence>
<dbReference type="SUPFAM" id="SSF51735">
    <property type="entry name" value="NAD(P)-binding Rossmann-fold domains"/>
    <property type="match status" value="1"/>
</dbReference>
<dbReference type="Proteomes" id="UP000073923">
    <property type="component" value="Unassembled WGS sequence"/>
</dbReference>
<reference evidence="7 8" key="1">
    <citation type="journal article" date="2016" name="Front. Microbiol.">
        <title>Genomic Resource of Rice Seed Associated Bacteria.</title>
        <authorList>
            <person name="Midha S."/>
            <person name="Bansal K."/>
            <person name="Sharma S."/>
            <person name="Kumar N."/>
            <person name="Patil P.P."/>
            <person name="Chaudhry V."/>
            <person name="Patil P.B."/>
        </authorList>
    </citation>
    <scope>NUCLEOTIDE SEQUENCE [LARGE SCALE GENOMIC DNA]</scope>
    <source>
        <strain evidence="7 8">NS355</strain>
    </source>
</reference>
<keyword evidence="2 4" id="KW-0560">Oxidoreductase</keyword>
<dbReference type="CDD" id="cd12156">
    <property type="entry name" value="HPPR"/>
    <property type="match status" value="1"/>
</dbReference>
<dbReference type="PANTHER" id="PTHR10996">
    <property type="entry name" value="2-HYDROXYACID DEHYDROGENASE-RELATED"/>
    <property type="match status" value="1"/>
</dbReference>
<evidence type="ECO:0000313" key="8">
    <source>
        <dbReference type="Proteomes" id="UP000073923"/>
    </source>
</evidence>
<dbReference type="Gene3D" id="3.40.50.720">
    <property type="entry name" value="NAD(P)-binding Rossmann-like Domain"/>
    <property type="match status" value="2"/>
</dbReference>
<proteinExistence type="inferred from homology"/>
<comment type="caution">
    <text evidence="7">The sequence shown here is derived from an EMBL/GenBank/DDBJ whole genome shotgun (WGS) entry which is preliminary data.</text>
</comment>
<dbReference type="PANTHER" id="PTHR10996:SF178">
    <property type="entry name" value="2-HYDROXYACID DEHYDROGENASE YGL185C-RELATED"/>
    <property type="match status" value="1"/>
</dbReference>
<dbReference type="InterPro" id="IPR036291">
    <property type="entry name" value="NAD(P)-bd_dom_sf"/>
</dbReference>
<dbReference type="InterPro" id="IPR050223">
    <property type="entry name" value="D-isomer_2-hydroxyacid_DH"/>
</dbReference>
<dbReference type="GO" id="GO:0051287">
    <property type="term" value="F:NAD binding"/>
    <property type="evidence" value="ECO:0007669"/>
    <property type="project" value="InterPro"/>
</dbReference>
<evidence type="ECO:0000256" key="2">
    <source>
        <dbReference type="ARBA" id="ARBA00023002"/>
    </source>
</evidence>
<keyword evidence="3" id="KW-0520">NAD</keyword>
<dbReference type="SUPFAM" id="SSF52283">
    <property type="entry name" value="Formate/glycerate dehydrogenase catalytic domain-like"/>
    <property type="match status" value="1"/>
</dbReference>
<evidence type="ECO:0000256" key="1">
    <source>
        <dbReference type="ARBA" id="ARBA00022857"/>
    </source>
</evidence>
<protein>
    <submittedName>
        <fullName evidence="7">Dihydrofolate reductase</fullName>
    </submittedName>
</protein>
<sequence length="297" mass="31569">MPHDLFLATAIPPALDIALAERFRIHRDTAPPTTRAIVGGGMMTVDAALLDRLPELEIIAIHGVGHDGIDHDAVAARGIRIAITADILTEDVADQAIALWLAVDRRIAANDRAMRMGNWTVPLGRRASGRRIGIFGLGRIGQAIAKRAEPFGGEILYTARSEKPVAWRFLPDLATLAAESDVLFLAAPGGDETRRAVDAAVLDRLGADGVLVNVARGSLVDEDALIAALESHRIAGAGLDVFADEPDVPYALRRMNHVVLAPHQGSATREGRAAMAEMVVANLEAHFAGREVPGLLA</sequence>
<dbReference type="GO" id="GO:0005829">
    <property type="term" value="C:cytosol"/>
    <property type="evidence" value="ECO:0007669"/>
    <property type="project" value="TreeGrafter"/>
</dbReference>
<name>A0A147IQU8_9SPHN</name>
<evidence type="ECO:0000313" key="7">
    <source>
        <dbReference type="EMBL" id="KTT97738.1"/>
    </source>
</evidence>
<evidence type="ECO:0000259" key="6">
    <source>
        <dbReference type="Pfam" id="PF02826"/>
    </source>
</evidence>
<dbReference type="GO" id="GO:0030267">
    <property type="term" value="F:glyoxylate reductase (NADPH) activity"/>
    <property type="evidence" value="ECO:0007669"/>
    <property type="project" value="TreeGrafter"/>
</dbReference>
<feature type="domain" description="D-isomer specific 2-hydroxyacid dehydrogenase NAD-binding" evidence="6">
    <location>
        <begin position="97"/>
        <end position="265"/>
    </location>
</feature>
<organism evidence="7 8">
    <name type="scientific">Sphingomonas yabuuchiae</name>
    <dbReference type="NCBI Taxonomy" id="172044"/>
    <lineage>
        <taxon>Bacteria</taxon>
        <taxon>Pseudomonadati</taxon>
        <taxon>Pseudomonadota</taxon>
        <taxon>Alphaproteobacteria</taxon>
        <taxon>Sphingomonadales</taxon>
        <taxon>Sphingomonadaceae</taxon>
        <taxon>Sphingomonas</taxon>
    </lineage>
</organism>
<gene>
    <name evidence="7" type="ORF">NS355_10860</name>
</gene>
<evidence type="ECO:0000256" key="4">
    <source>
        <dbReference type="RuleBase" id="RU003719"/>
    </source>
</evidence>
<dbReference type="PATRIC" id="fig|172044.3.peg.2146"/>
<comment type="similarity">
    <text evidence="4">Belongs to the D-isomer specific 2-hydroxyacid dehydrogenase family.</text>
</comment>
<accession>A0A147IQU8</accession>
<keyword evidence="1" id="KW-0521">NADP</keyword>